<proteinExistence type="inferred from homology"/>
<comment type="similarity">
    <text evidence="6">Belongs to the TRAFAC class OBG-HflX-like GTPase superfamily. OBG GTPase family. YchF/OLA1 subfamily.</text>
</comment>
<dbReference type="Proteomes" id="UP001235840">
    <property type="component" value="Unassembled WGS sequence"/>
</dbReference>
<evidence type="ECO:0000256" key="5">
    <source>
        <dbReference type="ARBA" id="ARBA00022842"/>
    </source>
</evidence>
<dbReference type="CDD" id="cd01900">
    <property type="entry name" value="YchF"/>
    <property type="match status" value="1"/>
</dbReference>
<keyword evidence="11" id="KW-1185">Reference proteome</keyword>
<comment type="caution">
    <text evidence="10">The sequence shown here is derived from an EMBL/GenBank/DDBJ whole genome shotgun (WGS) entry which is preliminary data.</text>
</comment>
<protein>
    <recommendedName>
        <fullName evidence="6">Ribosome-binding ATPase YchF</fullName>
    </recommendedName>
</protein>
<dbReference type="Gene3D" id="3.40.50.300">
    <property type="entry name" value="P-loop containing nucleotide triphosphate hydrolases"/>
    <property type="match status" value="1"/>
</dbReference>
<dbReference type="Pfam" id="PF06071">
    <property type="entry name" value="YchF-GTPase_C"/>
    <property type="match status" value="1"/>
</dbReference>
<dbReference type="InterPro" id="IPR012676">
    <property type="entry name" value="TGS-like"/>
</dbReference>
<dbReference type="InterPro" id="IPR023192">
    <property type="entry name" value="TGS-like_dom_sf"/>
</dbReference>
<dbReference type="NCBIfam" id="TIGR00092">
    <property type="entry name" value="redox-regulated ATPase YchF"/>
    <property type="match status" value="1"/>
</dbReference>
<evidence type="ECO:0000256" key="1">
    <source>
        <dbReference type="ARBA" id="ARBA00001946"/>
    </source>
</evidence>
<dbReference type="PRINTS" id="PR00326">
    <property type="entry name" value="GTP1OBG"/>
</dbReference>
<comment type="function">
    <text evidence="6">ATPase that binds to both the 70S ribosome and the 50S ribosomal subunit in a nucleotide-independent manner.</text>
</comment>
<feature type="binding site" evidence="6">
    <location>
        <begin position="12"/>
        <end position="17"/>
    </location>
    <ligand>
        <name>ATP</name>
        <dbReference type="ChEBI" id="CHEBI:30616"/>
    </ligand>
</feature>
<name>A0ABT9W1J7_9BACI</name>
<evidence type="ECO:0000256" key="7">
    <source>
        <dbReference type="SAM" id="Coils"/>
    </source>
</evidence>
<keyword evidence="7" id="KW-0175">Coiled coil</keyword>
<dbReference type="RefSeq" id="WP_307395863.1">
    <property type="nucleotide sequence ID" value="NZ_BAAADK010000046.1"/>
</dbReference>
<feature type="coiled-coil region" evidence="7">
    <location>
        <begin position="130"/>
        <end position="157"/>
    </location>
</feature>
<evidence type="ECO:0000256" key="3">
    <source>
        <dbReference type="ARBA" id="ARBA00022741"/>
    </source>
</evidence>
<dbReference type="SUPFAM" id="SSF52540">
    <property type="entry name" value="P-loop containing nucleoside triphosphate hydrolases"/>
    <property type="match status" value="1"/>
</dbReference>
<comment type="cofactor">
    <cofactor evidence="1">
        <name>Mg(2+)</name>
        <dbReference type="ChEBI" id="CHEBI:18420"/>
    </cofactor>
</comment>
<dbReference type="Gene3D" id="1.10.150.300">
    <property type="entry name" value="TGS-like domain"/>
    <property type="match status" value="1"/>
</dbReference>
<dbReference type="InterPro" id="IPR006073">
    <property type="entry name" value="GTP-bd"/>
</dbReference>
<dbReference type="PANTHER" id="PTHR23305:SF18">
    <property type="entry name" value="OBG-TYPE G DOMAIN-CONTAINING PROTEIN"/>
    <property type="match status" value="1"/>
</dbReference>
<dbReference type="InterPro" id="IPR031167">
    <property type="entry name" value="G_OBG"/>
</dbReference>
<gene>
    <name evidence="6" type="primary">ychF</name>
    <name evidence="10" type="ORF">J2S11_003050</name>
</gene>
<dbReference type="Pfam" id="PF01926">
    <property type="entry name" value="MMR_HSR1"/>
    <property type="match status" value="1"/>
</dbReference>
<dbReference type="PANTHER" id="PTHR23305">
    <property type="entry name" value="OBG GTPASE FAMILY"/>
    <property type="match status" value="1"/>
</dbReference>
<dbReference type="InterPro" id="IPR004396">
    <property type="entry name" value="ATPase_YchF/OLA1"/>
</dbReference>
<dbReference type="InterPro" id="IPR027417">
    <property type="entry name" value="P-loop_NTPase"/>
</dbReference>
<evidence type="ECO:0000313" key="10">
    <source>
        <dbReference type="EMBL" id="MDQ0167125.1"/>
    </source>
</evidence>
<accession>A0ABT9W1J7</accession>
<keyword evidence="2" id="KW-0479">Metal-binding</keyword>
<sequence>MGMSCGVVGLPNVGKSTLFNAITQAGAESANYPFCTIDPNVGVVEVPDERLVRLTELVKPNKVVPTAFEFVDIAGLVKGASRGEGLGNKFLANIREVDAIAHVVRCFVDENITHVSGSVDPVRDIETINLELILADLESVEKRIERVKKSLKSGDKKVKAEHDLLVRVQEVLEQEKPARSLEVEEEEAKLLKEFHLLTQKPVLYVANVSEDEITDVEGNEYVKRVKEFAAQEGSGVVVISAKVESEIAELDGEDKEMFLQELGIEESGLDQLIREAYKLLGLYTYFTAGVQEVRAWTIKKGMKAPQAAGVIHTDFERGFIRAEVVHYDDLSETGSMNAAKEKGLLRLEGKDYVVKDGDVMHFRFNV</sequence>
<dbReference type="InterPro" id="IPR004095">
    <property type="entry name" value="TGS"/>
</dbReference>
<keyword evidence="3 6" id="KW-0547">Nucleotide-binding</keyword>
<dbReference type="PROSITE" id="PS51710">
    <property type="entry name" value="G_OBG"/>
    <property type="match status" value="1"/>
</dbReference>
<reference evidence="10 11" key="1">
    <citation type="submission" date="2023-07" db="EMBL/GenBank/DDBJ databases">
        <title>Genomic Encyclopedia of Type Strains, Phase IV (KMG-IV): sequencing the most valuable type-strain genomes for metagenomic binning, comparative biology and taxonomic classification.</title>
        <authorList>
            <person name="Goeker M."/>
        </authorList>
    </citation>
    <scope>NUCLEOTIDE SEQUENCE [LARGE SCALE GENOMIC DNA]</scope>
    <source>
        <strain evidence="10 11">DSM 12751</strain>
    </source>
</reference>
<dbReference type="InterPro" id="IPR012675">
    <property type="entry name" value="Beta-grasp_dom_sf"/>
</dbReference>
<dbReference type="EMBL" id="JAUSTY010000013">
    <property type="protein sequence ID" value="MDQ0167125.1"/>
    <property type="molecule type" value="Genomic_DNA"/>
</dbReference>
<dbReference type="PIRSF" id="PIRSF006641">
    <property type="entry name" value="CHP00092"/>
    <property type="match status" value="1"/>
</dbReference>
<feature type="domain" description="OBG-type G" evidence="8">
    <location>
        <begin position="3"/>
        <end position="259"/>
    </location>
</feature>
<evidence type="ECO:0000259" key="9">
    <source>
        <dbReference type="PROSITE" id="PS51880"/>
    </source>
</evidence>
<evidence type="ECO:0000313" key="11">
    <source>
        <dbReference type="Proteomes" id="UP001235840"/>
    </source>
</evidence>
<dbReference type="HAMAP" id="MF_00944">
    <property type="entry name" value="YchF_OLA1_ATPase"/>
    <property type="match status" value="1"/>
</dbReference>
<feature type="domain" description="TGS" evidence="9">
    <location>
        <begin position="281"/>
        <end position="364"/>
    </location>
</feature>
<organism evidence="10 11">
    <name type="scientific">Caldalkalibacillus horti</name>
    <dbReference type="NCBI Taxonomy" id="77523"/>
    <lineage>
        <taxon>Bacteria</taxon>
        <taxon>Bacillati</taxon>
        <taxon>Bacillota</taxon>
        <taxon>Bacilli</taxon>
        <taxon>Bacillales</taxon>
        <taxon>Bacillaceae</taxon>
        <taxon>Caldalkalibacillus</taxon>
    </lineage>
</organism>
<evidence type="ECO:0000256" key="2">
    <source>
        <dbReference type="ARBA" id="ARBA00022723"/>
    </source>
</evidence>
<evidence type="ECO:0000256" key="4">
    <source>
        <dbReference type="ARBA" id="ARBA00022840"/>
    </source>
</evidence>
<dbReference type="SUPFAM" id="SSF81271">
    <property type="entry name" value="TGS-like"/>
    <property type="match status" value="1"/>
</dbReference>
<dbReference type="CDD" id="cd04867">
    <property type="entry name" value="TGS_YchF_OLA1"/>
    <property type="match status" value="1"/>
</dbReference>
<dbReference type="InterPro" id="IPR013029">
    <property type="entry name" value="YchF_C"/>
</dbReference>
<evidence type="ECO:0000259" key="8">
    <source>
        <dbReference type="PROSITE" id="PS51710"/>
    </source>
</evidence>
<dbReference type="PROSITE" id="PS51880">
    <property type="entry name" value="TGS"/>
    <property type="match status" value="1"/>
</dbReference>
<dbReference type="InterPro" id="IPR041706">
    <property type="entry name" value="YchF_N"/>
</dbReference>
<dbReference type="Gene3D" id="3.10.20.30">
    <property type="match status" value="1"/>
</dbReference>
<keyword evidence="4 6" id="KW-0067">ATP-binding</keyword>
<keyword evidence="5" id="KW-0460">Magnesium</keyword>
<evidence type="ECO:0000256" key="6">
    <source>
        <dbReference type="HAMAP-Rule" id="MF_00944"/>
    </source>
</evidence>